<dbReference type="GO" id="GO:0016791">
    <property type="term" value="F:phosphatase activity"/>
    <property type="evidence" value="ECO:0007669"/>
    <property type="project" value="TreeGrafter"/>
</dbReference>
<dbReference type="NCBIfam" id="TIGR01484">
    <property type="entry name" value="HAD-SF-IIB"/>
    <property type="match status" value="2"/>
</dbReference>
<dbReference type="SFLD" id="SFLDG01140">
    <property type="entry name" value="C2.B:_Phosphomannomutase_and_P"/>
    <property type="match status" value="1"/>
</dbReference>
<dbReference type="PANTHER" id="PTHR10000">
    <property type="entry name" value="PHOSPHOSERINE PHOSPHATASE"/>
    <property type="match status" value="1"/>
</dbReference>
<dbReference type="GO" id="GO:0005829">
    <property type="term" value="C:cytosol"/>
    <property type="evidence" value="ECO:0007669"/>
    <property type="project" value="TreeGrafter"/>
</dbReference>
<dbReference type="CDD" id="cd07516">
    <property type="entry name" value="HAD_Pase"/>
    <property type="match status" value="1"/>
</dbReference>
<dbReference type="AlphaFoldDB" id="A0A391P759"/>
<evidence type="ECO:0000313" key="2">
    <source>
        <dbReference type="Proteomes" id="UP000265643"/>
    </source>
</evidence>
<keyword evidence="2" id="KW-1185">Reference proteome</keyword>
<dbReference type="Gene3D" id="3.40.50.1000">
    <property type="entry name" value="HAD superfamily/HAD-like"/>
    <property type="match status" value="1"/>
</dbReference>
<proteinExistence type="predicted"/>
<dbReference type="Proteomes" id="UP000265643">
    <property type="component" value="Unassembled WGS sequence"/>
</dbReference>
<dbReference type="PROSITE" id="PS01229">
    <property type="entry name" value="COF_2"/>
    <property type="match status" value="1"/>
</dbReference>
<dbReference type="InterPro" id="IPR006379">
    <property type="entry name" value="HAD-SF_hydro_IIB"/>
</dbReference>
<dbReference type="SFLD" id="SFLDS00003">
    <property type="entry name" value="Haloacid_Dehalogenase"/>
    <property type="match status" value="1"/>
</dbReference>
<dbReference type="SUPFAM" id="SSF56784">
    <property type="entry name" value="HAD-like"/>
    <property type="match status" value="1"/>
</dbReference>
<dbReference type="Gene3D" id="3.30.1240.10">
    <property type="match status" value="1"/>
</dbReference>
<accession>A0A391P759</accession>
<dbReference type="RefSeq" id="WP_117603170.1">
    <property type="nucleotide sequence ID" value="NZ_BHGK01000001.1"/>
</dbReference>
<dbReference type="InterPro" id="IPR036412">
    <property type="entry name" value="HAD-like_sf"/>
</dbReference>
<reference evidence="2" key="1">
    <citation type="submission" date="2018-09" db="EMBL/GenBank/DDBJ databases">
        <title>Draft Genome Sequence of Mediterraneibacter sp. KCTC 15684.</title>
        <authorList>
            <person name="Kim J.S."/>
            <person name="Han K.I."/>
            <person name="Suh M.K."/>
            <person name="Lee K.C."/>
            <person name="Eom M.K."/>
            <person name="Lee J.H."/>
            <person name="Park S.H."/>
            <person name="Kang S.W."/>
            <person name="Park J.E."/>
            <person name="Oh B.S."/>
            <person name="Yu S.Y."/>
            <person name="Choi S.H."/>
            <person name="Lee D.H."/>
            <person name="Yoon H."/>
            <person name="Kim B."/>
            <person name="Yang S.J."/>
            <person name="Lee J.S."/>
        </authorList>
    </citation>
    <scope>NUCLEOTIDE SEQUENCE [LARGE SCALE GENOMIC DNA]</scope>
    <source>
        <strain evidence="2">KCTC 15684</strain>
    </source>
</reference>
<dbReference type="Pfam" id="PF08282">
    <property type="entry name" value="Hydrolase_3"/>
    <property type="match status" value="1"/>
</dbReference>
<comment type="caution">
    <text evidence="1">The sequence shown here is derived from an EMBL/GenBank/DDBJ whole genome shotgun (WGS) entry which is preliminary data.</text>
</comment>
<dbReference type="PANTHER" id="PTHR10000:SF8">
    <property type="entry name" value="HAD SUPERFAMILY HYDROLASE-LIKE, TYPE 3"/>
    <property type="match status" value="1"/>
</dbReference>
<dbReference type="InterPro" id="IPR023214">
    <property type="entry name" value="HAD_sf"/>
</dbReference>
<evidence type="ECO:0000313" key="1">
    <source>
        <dbReference type="EMBL" id="GCA66748.1"/>
    </source>
</evidence>
<gene>
    <name evidence="1" type="ORF">KGMB01110_11840</name>
</gene>
<name>A0A391P759_9FIRM</name>
<dbReference type="EMBL" id="BHGK01000001">
    <property type="protein sequence ID" value="GCA66748.1"/>
    <property type="molecule type" value="Genomic_DNA"/>
</dbReference>
<protein>
    <submittedName>
        <fullName evidence="1">Sugar phosphate phosphatase</fullName>
    </submittedName>
</protein>
<sequence>MKYQLVAIDVDGTLLDEEHRLLEENKAALQMVLEKGGKVVLCSGRGYWALKDFIEQLGIRNAVITQNGSQITDYTGENILHEEMISVENCRKILEYCVKNGYHPLIYQKDNVYGDLQDRYLEIFERCMNQKVIYTEDIEQTYAQIPLGKILVLDEPKRILQIQNWMMEQFRGQLLAELAYDFSLEIGGSDKGKALKWLAGHYQIPRENILAIGDGENDKGMLQYAGFGVAMGSAMPGVKAVADAVTLSNNESGVAEAIRRYM</sequence>
<dbReference type="SFLD" id="SFLDG01144">
    <property type="entry name" value="C2.B.4:_PGP_Like"/>
    <property type="match status" value="1"/>
</dbReference>
<organism evidence="1 2">
    <name type="scientific">Mediterraneibacter butyricigenes</name>
    <dbReference type="NCBI Taxonomy" id="2316025"/>
    <lineage>
        <taxon>Bacteria</taxon>
        <taxon>Bacillati</taxon>
        <taxon>Bacillota</taxon>
        <taxon>Clostridia</taxon>
        <taxon>Lachnospirales</taxon>
        <taxon>Lachnospiraceae</taxon>
        <taxon>Mediterraneibacter</taxon>
    </lineage>
</organism>
<dbReference type="NCBIfam" id="TIGR00099">
    <property type="entry name" value="Cof-subfamily"/>
    <property type="match status" value="1"/>
</dbReference>
<dbReference type="GO" id="GO:0000287">
    <property type="term" value="F:magnesium ion binding"/>
    <property type="evidence" value="ECO:0007669"/>
    <property type="project" value="TreeGrafter"/>
</dbReference>
<dbReference type="InterPro" id="IPR000150">
    <property type="entry name" value="Cof"/>
</dbReference>